<dbReference type="RefSeq" id="WP_282011808.1">
    <property type="nucleotide sequence ID" value="NZ_OX336137.1"/>
</dbReference>
<keyword evidence="2" id="KW-1185">Reference proteome</keyword>
<reference evidence="1 2" key="1">
    <citation type="submission" date="2022-09" db="EMBL/GenBank/DDBJ databases">
        <authorList>
            <person name="Kop L."/>
        </authorList>
    </citation>
    <scope>NUCLEOTIDE SEQUENCE [LARGE SCALE GENOMIC DNA]</scope>
    <source>
        <strain evidence="1 2">347</strain>
    </source>
</reference>
<accession>A0ABN8VYU9</accession>
<protein>
    <submittedName>
        <fullName evidence="1">Uncharacterized protein</fullName>
    </submittedName>
</protein>
<gene>
    <name evidence="1" type="ORF">NSPWAT_2086</name>
</gene>
<evidence type="ECO:0000313" key="2">
    <source>
        <dbReference type="Proteomes" id="UP001157733"/>
    </source>
</evidence>
<name>A0ABN8VYU9_9BACT</name>
<dbReference type="EMBL" id="OX336137">
    <property type="protein sequence ID" value="CAI2718942.1"/>
    <property type="molecule type" value="Genomic_DNA"/>
</dbReference>
<sequence>MPSLKGILFNQFASEGVNHLIEEMQQKYKPKKGRRFNHADITYEISRPTLLDNRLGFEISSKIPQDEVTDDKAMDTYFDKIKKILNANDLKPVSIERENIVWDSKKDTEKERDYVKCQYSYPLEDLYKNDEIIKRYEALQSGASKPLPEIAGVFTVQGKLALIMVQETVQGYVRDNVQTLIDANKKVRDGLKG</sequence>
<proteinExistence type="predicted"/>
<organism evidence="1 2">
    <name type="scientific">Nitrospina watsonii</name>
    <dbReference type="NCBI Taxonomy" id="1323948"/>
    <lineage>
        <taxon>Bacteria</taxon>
        <taxon>Pseudomonadati</taxon>
        <taxon>Nitrospinota/Tectimicrobiota group</taxon>
        <taxon>Nitrospinota</taxon>
        <taxon>Nitrospinia</taxon>
        <taxon>Nitrospinales</taxon>
        <taxon>Nitrospinaceae</taxon>
        <taxon>Nitrospina</taxon>
    </lineage>
</organism>
<dbReference type="Proteomes" id="UP001157733">
    <property type="component" value="Chromosome"/>
</dbReference>
<evidence type="ECO:0000313" key="1">
    <source>
        <dbReference type="EMBL" id="CAI2718942.1"/>
    </source>
</evidence>